<organism evidence="2 3">
    <name type="scientific">Agromyces albus</name>
    <dbReference type="NCBI Taxonomy" id="205332"/>
    <lineage>
        <taxon>Bacteria</taxon>
        <taxon>Bacillati</taxon>
        <taxon>Actinomycetota</taxon>
        <taxon>Actinomycetes</taxon>
        <taxon>Micrococcales</taxon>
        <taxon>Microbacteriaceae</taxon>
        <taxon>Agromyces</taxon>
    </lineage>
</organism>
<dbReference type="AlphaFoldDB" id="A0A4Q2KXU4"/>
<reference evidence="2 3" key="1">
    <citation type="submission" date="2019-01" db="EMBL/GenBank/DDBJ databases">
        <title>Agromyces.</title>
        <authorList>
            <person name="Li J."/>
        </authorList>
    </citation>
    <scope>NUCLEOTIDE SEQUENCE [LARGE SCALE GENOMIC DNA]</scope>
    <source>
        <strain evidence="2 3">DSM 15934</strain>
    </source>
</reference>
<gene>
    <name evidence="2" type="ORF">ESP51_13305</name>
</gene>
<evidence type="ECO:0000256" key="1">
    <source>
        <dbReference type="SAM" id="MobiDB-lite"/>
    </source>
</evidence>
<accession>A0A4Q2KXU4</accession>
<proteinExistence type="predicted"/>
<name>A0A4Q2KXU4_9MICO</name>
<dbReference type="Proteomes" id="UP000293865">
    <property type="component" value="Unassembled WGS sequence"/>
</dbReference>
<protein>
    <submittedName>
        <fullName evidence="2">Uncharacterized protein</fullName>
    </submittedName>
</protein>
<comment type="caution">
    <text evidence="2">The sequence shown here is derived from an EMBL/GenBank/DDBJ whole genome shotgun (WGS) entry which is preliminary data.</text>
</comment>
<feature type="region of interest" description="Disordered" evidence="1">
    <location>
        <begin position="1"/>
        <end position="33"/>
    </location>
</feature>
<evidence type="ECO:0000313" key="2">
    <source>
        <dbReference type="EMBL" id="RXZ68773.1"/>
    </source>
</evidence>
<dbReference type="RefSeq" id="WP_129521379.1">
    <property type="nucleotide sequence ID" value="NZ_SDPN01000025.1"/>
</dbReference>
<evidence type="ECO:0000313" key="3">
    <source>
        <dbReference type="Proteomes" id="UP000293865"/>
    </source>
</evidence>
<dbReference type="EMBL" id="SDPN01000025">
    <property type="protein sequence ID" value="RXZ68773.1"/>
    <property type="molecule type" value="Genomic_DNA"/>
</dbReference>
<sequence>MNHGSAPAYASAHLQTATTTAPPASPSGRFPQPVLGHYVSGVTPAEPGLYVSGVVPGTPASYVTGVRADHAPGCYADRHA</sequence>
<keyword evidence="3" id="KW-1185">Reference proteome</keyword>